<dbReference type="PANTHER" id="PTHR42879:SF2">
    <property type="entry name" value="3-OXOACYL-[ACYL-CARRIER-PROTEIN] REDUCTASE FABG"/>
    <property type="match status" value="1"/>
</dbReference>
<name>A0A0C2R9W9_9RICK</name>
<dbReference type="AlphaFoldDB" id="A0A0C2R9W9"/>
<dbReference type="InterPro" id="IPR036291">
    <property type="entry name" value="NAD(P)-bd_dom_sf"/>
</dbReference>
<sequence>MKMKDKVAVITGSTSGIGLEIAKHFAKLESKIVINSFAKEDEVARILAELKELGASSVFYQGINLAEPEEIRSMFERIIKEFGKINILVNNAGIQHVAPIDEFPEDKWEQILRIDLIASFYTTKYAIPIMKKNGFGRIVNIASAHTYVASPFKSAYVAAKHGILGLTKTVALEVAENNITVNAICPGYVNTPLVQNQIADTAKAKHISEESALRDVILKSQATKKFVEADEIANLVIFLCDEKASSITGSGLLIDGGWTAQ</sequence>
<dbReference type="EMBL" id="JWSW01000014">
    <property type="protein sequence ID" value="KIJ88943.1"/>
    <property type="molecule type" value="Genomic_DNA"/>
</dbReference>
<dbReference type="PRINTS" id="PR00080">
    <property type="entry name" value="SDRFAMILY"/>
</dbReference>
<keyword evidence="4" id="KW-1185">Reference proteome</keyword>
<protein>
    <submittedName>
        <fullName evidence="3">3-hydroxybutyrate dehydrogenase</fullName>
    </submittedName>
</protein>
<dbReference type="InterPro" id="IPR050259">
    <property type="entry name" value="SDR"/>
</dbReference>
<dbReference type="InterPro" id="IPR002347">
    <property type="entry name" value="SDR_fam"/>
</dbReference>
<dbReference type="PRINTS" id="PR00081">
    <property type="entry name" value="GDHRDH"/>
</dbReference>
<dbReference type="NCBIfam" id="NF009093">
    <property type="entry name" value="PRK12429.1"/>
    <property type="match status" value="1"/>
</dbReference>
<proteinExistence type="inferred from homology"/>
<dbReference type="GO" id="GO:0032787">
    <property type="term" value="P:monocarboxylic acid metabolic process"/>
    <property type="evidence" value="ECO:0007669"/>
    <property type="project" value="UniProtKB-ARBA"/>
</dbReference>
<dbReference type="GO" id="GO:0003858">
    <property type="term" value="F:3-hydroxybutyrate dehydrogenase activity"/>
    <property type="evidence" value="ECO:0007669"/>
    <property type="project" value="InterPro"/>
</dbReference>
<evidence type="ECO:0000313" key="4">
    <source>
        <dbReference type="Proteomes" id="UP000031952"/>
    </source>
</evidence>
<comment type="caution">
    <text evidence="3">The sequence shown here is derived from an EMBL/GenBank/DDBJ whole genome shotgun (WGS) entry which is preliminary data.</text>
</comment>
<dbReference type="InterPro" id="IPR011294">
    <property type="entry name" value="3-OHbutyrate_DH"/>
</dbReference>
<dbReference type="Proteomes" id="UP000031952">
    <property type="component" value="Unassembled WGS sequence"/>
</dbReference>
<dbReference type="PANTHER" id="PTHR42879">
    <property type="entry name" value="3-OXOACYL-(ACYL-CARRIER-PROTEIN) REDUCTASE"/>
    <property type="match status" value="1"/>
</dbReference>
<evidence type="ECO:0000256" key="2">
    <source>
        <dbReference type="RuleBase" id="RU000363"/>
    </source>
</evidence>
<gene>
    <name evidence="3" type="ORF">SB78_02665</name>
</gene>
<comment type="similarity">
    <text evidence="1 2">Belongs to the short-chain dehydrogenases/reductases (SDR) family.</text>
</comment>
<dbReference type="NCBIfam" id="TIGR01963">
    <property type="entry name" value="PHB_DH"/>
    <property type="match status" value="1"/>
</dbReference>
<evidence type="ECO:0000256" key="1">
    <source>
        <dbReference type="ARBA" id="ARBA00006484"/>
    </source>
</evidence>
<accession>A0A0C2R9W9</accession>
<reference evidence="3 4" key="1">
    <citation type="submission" date="2014-12" db="EMBL/GenBank/DDBJ databases">
        <title>Whole genome sequence of Candidatus Rickettsia asemboensis strain NMRCii isolated from cat fleas in west Kenya.</title>
        <authorList>
            <person name="Jima D."/>
            <person name="Luce-Fedrow A."/>
            <person name="Yang Y."/>
            <person name="Maina A.N."/>
            <person name="Snesrud E.C."/>
            <person name="Jarman R.G."/>
            <person name="Richards A.L."/>
            <person name="Hang J."/>
        </authorList>
    </citation>
    <scope>NUCLEOTIDE SEQUENCE [LARGE SCALE GENOMIC DNA]</scope>
    <source>
        <strain evidence="3 4">NMRCii</strain>
    </source>
</reference>
<organism evidence="3 4">
    <name type="scientific">Rickettsia asembonensis</name>
    <dbReference type="NCBI Taxonomy" id="1068590"/>
    <lineage>
        <taxon>Bacteria</taxon>
        <taxon>Pseudomonadati</taxon>
        <taxon>Pseudomonadota</taxon>
        <taxon>Alphaproteobacteria</taxon>
        <taxon>Rickettsiales</taxon>
        <taxon>Rickettsiaceae</taxon>
        <taxon>Rickettsieae</taxon>
        <taxon>Rickettsia</taxon>
        <taxon>spotted fever group</taxon>
    </lineage>
</organism>
<dbReference type="InterPro" id="IPR020904">
    <property type="entry name" value="Sc_DH/Rdtase_CS"/>
</dbReference>
<dbReference type="Gene3D" id="3.40.50.720">
    <property type="entry name" value="NAD(P)-binding Rossmann-like Domain"/>
    <property type="match status" value="1"/>
</dbReference>
<dbReference type="Pfam" id="PF00106">
    <property type="entry name" value="adh_short"/>
    <property type="match status" value="1"/>
</dbReference>
<dbReference type="FunFam" id="3.40.50.720:FF:000084">
    <property type="entry name" value="Short-chain dehydrogenase reductase"/>
    <property type="match status" value="1"/>
</dbReference>
<dbReference type="PROSITE" id="PS00061">
    <property type="entry name" value="ADH_SHORT"/>
    <property type="match status" value="1"/>
</dbReference>
<evidence type="ECO:0000313" key="3">
    <source>
        <dbReference type="EMBL" id="KIJ88943.1"/>
    </source>
</evidence>
<dbReference type="SUPFAM" id="SSF51735">
    <property type="entry name" value="NAD(P)-binding Rossmann-fold domains"/>
    <property type="match status" value="1"/>
</dbReference>